<dbReference type="Pfam" id="PF13613">
    <property type="entry name" value="HTH_Tnp_4"/>
    <property type="match status" value="1"/>
</dbReference>
<dbReference type="EMBL" id="NSIT01000623">
    <property type="protein sequence ID" value="PJE77422.1"/>
    <property type="molecule type" value="Genomic_DNA"/>
</dbReference>
<evidence type="ECO:0000256" key="2">
    <source>
        <dbReference type="ARBA" id="ARBA00022723"/>
    </source>
</evidence>
<accession>A0A2H9T2H8</accession>
<dbReference type="InterPro" id="IPR027806">
    <property type="entry name" value="HARBI1_dom"/>
</dbReference>
<evidence type="ECO:0008006" key="6">
    <source>
        <dbReference type="Google" id="ProtNLM"/>
    </source>
</evidence>
<dbReference type="AlphaFoldDB" id="A0A2H9T2H8"/>
<name>A0A2H9T2H8_9ZZZZ</name>
<comment type="caution">
    <text evidence="5">The sequence shown here is derived from an EMBL/GenBank/DDBJ whole genome shotgun (WGS) entry which is preliminary data.</text>
</comment>
<dbReference type="PANTHER" id="PTHR23080">
    <property type="entry name" value="THAP DOMAIN PROTEIN"/>
    <property type="match status" value="1"/>
</dbReference>
<dbReference type="GO" id="GO:0046872">
    <property type="term" value="F:metal ion binding"/>
    <property type="evidence" value="ECO:0007669"/>
    <property type="project" value="UniProtKB-KW"/>
</dbReference>
<dbReference type="PANTHER" id="PTHR23080:SF133">
    <property type="entry name" value="SI:CH211-262I1.5-RELATED"/>
    <property type="match status" value="1"/>
</dbReference>
<organism evidence="5">
    <name type="scientific">invertebrate metagenome</name>
    <dbReference type="NCBI Taxonomy" id="1711999"/>
    <lineage>
        <taxon>unclassified sequences</taxon>
        <taxon>metagenomes</taxon>
        <taxon>organismal metagenomes</taxon>
    </lineage>
</organism>
<sequence>MCFDILIFLFQISDSLCTPHILLKGEDDNSSGENEDGVLQSSLHANISFLETSVFMHDYAGVISENHVCSQTNKSEQTDDVVILSKEEFEELNCLPHPSEEETKQNTVDVGIQCKLPDITIEDIKNNDDDVMFYTGLPSFPALIMILSRLKTRANNMSYWRGNHSAGEKRYQRSGKQKPGPKRKLRIEDEFLLVMMRLRLGLLLEDLARRFCISVTTCCNIWRTWVQFLAQDLVPLLMFWPSKEAVQSNMPATFRRRYPNTRVILDCTEIRTETPESTRAKSLLYSNYKSHMTWKVLVGITPAGVPSLVTSCYAGSISDKKITEKSGVVDMCDDGDAIMVDKGFLISDMTTPKNIQLIIPPFKRKHRKFSRREVETTRRIANLRIHVERQMQRIKLFRILNGVMPISSADTASNVFKICTALTILYPPLIRG</sequence>
<comment type="cofactor">
    <cofactor evidence="1">
        <name>a divalent metal cation</name>
        <dbReference type="ChEBI" id="CHEBI:60240"/>
    </cofactor>
</comment>
<feature type="domain" description="Transposase Helix-turn-helix" evidence="4">
    <location>
        <begin position="183"/>
        <end position="234"/>
    </location>
</feature>
<reference evidence="5" key="1">
    <citation type="journal article" date="2017" name="Appl. Environ. Microbiol.">
        <title>Molecular characterization of an Endozoicomonas-like organism causing infection in king scallop Pecten maximus L.</title>
        <authorList>
            <person name="Cano I."/>
            <person name="van Aerle R."/>
            <person name="Ross S."/>
            <person name="Verner-Jeffreys D.W."/>
            <person name="Paley R.K."/>
            <person name="Rimmer G."/>
            <person name="Ryder D."/>
            <person name="Hooper P."/>
            <person name="Stone D."/>
            <person name="Feist S.W."/>
        </authorList>
    </citation>
    <scope>NUCLEOTIDE SEQUENCE</scope>
</reference>
<evidence type="ECO:0000313" key="5">
    <source>
        <dbReference type="EMBL" id="PJE77422.1"/>
    </source>
</evidence>
<keyword evidence="2" id="KW-0479">Metal-binding</keyword>
<feature type="domain" description="DDE Tnp4" evidence="3">
    <location>
        <begin position="265"/>
        <end position="423"/>
    </location>
</feature>
<protein>
    <recommendedName>
        <fullName evidence="6">DDE Tnp4 domain-containing protein</fullName>
    </recommendedName>
</protein>
<evidence type="ECO:0000256" key="1">
    <source>
        <dbReference type="ARBA" id="ARBA00001968"/>
    </source>
</evidence>
<proteinExistence type="predicted"/>
<dbReference type="InterPro" id="IPR027805">
    <property type="entry name" value="Transposase_HTH_dom"/>
</dbReference>
<gene>
    <name evidence="5" type="ORF">CI610_03655</name>
</gene>
<dbReference type="Pfam" id="PF13359">
    <property type="entry name" value="DDE_Tnp_4"/>
    <property type="match status" value="1"/>
</dbReference>
<evidence type="ECO:0000259" key="4">
    <source>
        <dbReference type="Pfam" id="PF13613"/>
    </source>
</evidence>
<evidence type="ECO:0000259" key="3">
    <source>
        <dbReference type="Pfam" id="PF13359"/>
    </source>
</evidence>